<feature type="compositionally biased region" description="Low complexity" evidence="1">
    <location>
        <begin position="17"/>
        <end position="29"/>
    </location>
</feature>
<sequence>MQAQHADLQRDLQRGQLDPPKLPILSSPSASPLGVVSHLQDLDRYFDDYASRFPNGDRTSSRWQVTQANRSIANIVSYQYWSMATGAACTSWDHWRREFKKKALSEDWEADMRREFEGLKCDGTSLGAWQRFEEKAGECQMVLRQVVRVKSRPGRYVVGGWGTGSATSQLVGRDVVVGERGGVANARIRPVLAEGNSRPKDNGASSIKIMPILVDIDGSGRCRVGLGFRFFRHHR</sequence>
<dbReference type="AlphaFoldDB" id="A0A1E3II96"/>
<feature type="region of interest" description="Disordered" evidence="1">
    <location>
        <begin position="1"/>
        <end position="29"/>
    </location>
</feature>
<name>A0A1E3II96_9TREE</name>
<proteinExistence type="predicted"/>
<dbReference type="EMBL" id="AWGH01000028">
    <property type="protein sequence ID" value="ODN87451.1"/>
    <property type="molecule type" value="Genomic_DNA"/>
</dbReference>
<evidence type="ECO:0000313" key="3">
    <source>
        <dbReference type="Proteomes" id="UP000094819"/>
    </source>
</evidence>
<accession>A0A1E3II96</accession>
<dbReference type="Proteomes" id="UP000094819">
    <property type="component" value="Unassembled WGS sequence"/>
</dbReference>
<dbReference type="RefSeq" id="XP_019029011.1">
    <property type="nucleotide sequence ID" value="XM_019179092.1"/>
</dbReference>
<evidence type="ECO:0000313" key="2">
    <source>
        <dbReference type="EMBL" id="ODN87451.1"/>
    </source>
</evidence>
<keyword evidence="3" id="KW-1185">Reference proteome</keyword>
<protein>
    <submittedName>
        <fullName evidence="2">Uncharacterized protein</fullName>
    </submittedName>
</protein>
<evidence type="ECO:0000256" key="1">
    <source>
        <dbReference type="SAM" id="MobiDB-lite"/>
    </source>
</evidence>
<comment type="caution">
    <text evidence="2">The sequence shown here is derived from an EMBL/GenBank/DDBJ whole genome shotgun (WGS) entry which is preliminary data.</text>
</comment>
<organism evidence="2 3">
    <name type="scientific">Cryptococcus wingfieldii CBS 7118</name>
    <dbReference type="NCBI Taxonomy" id="1295528"/>
    <lineage>
        <taxon>Eukaryota</taxon>
        <taxon>Fungi</taxon>
        <taxon>Dikarya</taxon>
        <taxon>Basidiomycota</taxon>
        <taxon>Agaricomycotina</taxon>
        <taxon>Tremellomycetes</taxon>
        <taxon>Tremellales</taxon>
        <taxon>Cryptococcaceae</taxon>
        <taxon>Cryptococcus</taxon>
    </lineage>
</organism>
<gene>
    <name evidence="2" type="ORF">L198_07078</name>
</gene>
<reference evidence="2 3" key="1">
    <citation type="submission" date="2016-06" db="EMBL/GenBank/DDBJ databases">
        <title>Evolution of pathogenesis and genome organization in the Tremellales.</title>
        <authorList>
            <person name="Cuomo C."/>
            <person name="Litvintseva A."/>
            <person name="Heitman J."/>
            <person name="Chen Y."/>
            <person name="Sun S."/>
            <person name="Springer D."/>
            <person name="Dromer F."/>
            <person name="Young S."/>
            <person name="Zeng Q."/>
            <person name="Chapman S."/>
            <person name="Gujja S."/>
            <person name="Saif S."/>
            <person name="Birren B."/>
        </authorList>
    </citation>
    <scope>NUCLEOTIDE SEQUENCE [LARGE SCALE GENOMIC DNA]</scope>
    <source>
        <strain evidence="2 3">CBS 7118</strain>
    </source>
</reference>
<dbReference type="GeneID" id="30196289"/>
<dbReference type="OrthoDB" id="10501637at2759"/>